<dbReference type="Pfam" id="PF01425">
    <property type="entry name" value="Amidase"/>
    <property type="match status" value="1"/>
</dbReference>
<keyword evidence="3" id="KW-1185">Reference proteome</keyword>
<dbReference type="InterPro" id="IPR036928">
    <property type="entry name" value="AS_sf"/>
</dbReference>
<accession>A0A6A6QR27</accession>
<reference evidence="2" key="1">
    <citation type="journal article" date="2020" name="Stud. Mycol.">
        <title>101 Dothideomycetes genomes: a test case for predicting lifestyles and emergence of pathogens.</title>
        <authorList>
            <person name="Haridas S."/>
            <person name="Albert R."/>
            <person name="Binder M."/>
            <person name="Bloem J."/>
            <person name="Labutti K."/>
            <person name="Salamov A."/>
            <person name="Andreopoulos B."/>
            <person name="Baker S."/>
            <person name="Barry K."/>
            <person name="Bills G."/>
            <person name="Bluhm B."/>
            <person name="Cannon C."/>
            <person name="Castanera R."/>
            <person name="Culley D."/>
            <person name="Daum C."/>
            <person name="Ezra D."/>
            <person name="Gonzalez J."/>
            <person name="Henrissat B."/>
            <person name="Kuo A."/>
            <person name="Liang C."/>
            <person name="Lipzen A."/>
            <person name="Lutzoni F."/>
            <person name="Magnuson J."/>
            <person name="Mondo S."/>
            <person name="Nolan M."/>
            <person name="Ohm R."/>
            <person name="Pangilinan J."/>
            <person name="Park H.-J."/>
            <person name="Ramirez L."/>
            <person name="Alfaro M."/>
            <person name="Sun H."/>
            <person name="Tritt A."/>
            <person name="Yoshinaga Y."/>
            <person name="Zwiers L.-H."/>
            <person name="Turgeon B."/>
            <person name="Goodwin S."/>
            <person name="Spatafora J."/>
            <person name="Crous P."/>
            <person name="Grigoriev I."/>
        </authorList>
    </citation>
    <scope>NUCLEOTIDE SEQUENCE</scope>
    <source>
        <strain evidence="2">CBS 269.34</strain>
    </source>
</reference>
<dbReference type="EMBL" id="MU004190">
    <property type="protein sequence ID" value="KAF2494948.1"/>
    <property type="molecule type" value="Genomic_DNA"/>
</dbReference>
<evidence type="ECO:0000259" key="1">
    <source>
        <dbReference type="Pfam" id="PF01425"/>
    </source>
</evidence>
<gene>
    <name evidence="2" type="ORF">BU16DRAFT_573181</name>
</gene>
<evidence type="ECO:0000313" key="2">
    <source>
        <dbReference type="EMBL" id="KAF2494948.1"/>
    </source>
</evidence>
<dbReference type="Gene3D" id="3.90.1300.10">
    <property type="entry name" value="Amidase signature (AS) domain"/>
    <property type="match status" value="1"/>
</dbReference>
<sequence length="549" mass="59548">MFNVVEASIASHRAALNSGATTSVELCITYLHRIATYDLSGIHLNAFTVFNPRVLDEARASDQRRASGKPLSPLDGIPYTLKDSYKYTGLTVSAGSLAFKDLQSNEDAWVAAKLREAGAVLIGKTNMPPMAAGGMQRGLYGCALSPYNVDYLTAAFVSGSSQGAATSTAASFAAFAMGSETVSSGRSPASNNGLVCYTPSRGVISCRGLWPLYGTCDVVVPYTRSVADMAEVLDVLCQKDEETVTDFWREQTFVKLPSPSFQWTAQKQDLKGKRIGVPRAYVGEKDGKDTVVTPGVIALWETARKHLEELGAEVVLTDFPLVTKYEDDSVSGLTNNVVGAPDNWSRLERSLIIAKSWDQFLKASNHPGLGTVNGADMFPKPPDYIPDLFAEAKNAIDYPGLTKLAADVTPIWEIPGMAEMLPALEAQRKRDFEDWLDEKGFDFVVFPAQGGIGRADVEENAKSARYAMQNGIRYSNGNRALRHLGVPTMSVPMGVLHDIGMPVNLTFAGKAYADDELLDFAAAFERKSAARVEPKITPELKREAARRGM</sequence>
<evidence type="ECO:0000313" key="3">
    <source>
        <dbReference type="Proteomes" id="UP000799750"/>
    </source>
</evidence>
<dbReference type="AlphaFoldDB" id="A0A6A6QR27"/>
<dbReference type="PANTHER" id="PTHR42678:SF11">
    <property type="entry name" value="AMIDASE FAMILY PROTEIN"/>
    <property type="match status" value="1"/>
</dbReference>
<dbReference type="NCBIfam" id="NF005127">
    <property type="entry name" value="PRK06565.1"/>
    <property type="match status" value="1"/>
</dbReference>
<dbReference type="InterPro" id="IPR023631">
    <property type="entry name" value="Amidase_dom"/>
</dbReference>
<dbReference type="SUPFAM" id="SSF75304">
    <property type="entry name" value="Amidase signature (AS) enzymes"/>
    <property type="match status" value="1"/>
</dbReference>
<dbReference type="Proteomes" id="UP000799750">
    <property type="component" value="Unassembled WGS sequence"/>
</dbReference>
<name>A0A6A6QR27_9PEZI</name>
<proteinExistence type="predicted"/>
<organism evidence="2 3">
    <name type="scientific">Lophium mytilinum</name>
    <dbReference type="NCBI Taxonomy" id="390894"/>
    <lineage>
        <taxon>Eukaryota</taxon>
        <taxon>Fungi</taxon>
        <taxon>Dikarya</taxon>
        <taxon>Ascomycota</taxon>
        <taxon>Pezizomycotina</taxon>
        <taxon>Dothideomycetes</taxon>
        <taxon>Pleosporomycetidae</taxon>
        <taxon>Mytilinidiales</taxon>
        <taxon>Mytilinidiaceae</taxon>
        <taxon>Lophium</taxon>
    </lineage>
</organism>
<dbReference type="OrthoDB" id="566138at2759"/>
<protein>
    <submittedName>
        <fullName evidence="2">Amidase signature enzyme</fullName>
    </submittedName>
</protein>
<dbReference type="PANTHER" id="PTHR42678">
    <property type="entry name" value="AMIDASE"/>
    <property type="match status" value="1"/>
</dbReference>
<feature type="domain" description="Amidase" evidence="1">
    <location>
        <begin position="29"/>
        <end position="333"/>
    </location>
</feature>